<evidence type="ECO:0000259" key="4">
    <source>
        <dbReference type="Pfam" id="PF00891"/>
    </source>
</evidence>
<dbReference type="PANTHER" id="PTHR43712">
    <property type="entry name" value="PUTATIVE (AFU_ORTHOLOGUE AFUA_4G14580)-RELATED"/>
    <property type="match status" value="1"/>
</dbReference>
<dbReference type="PROSITE" id="PS51683">
    <property type="entry name" value="SAM_OMT_II"/>
    <property type="match status" value="1"/>
</dbReference>
<reference evidence="5 6" key="1">
    <citation type="journal article" date="2024" name="IMA Fungus">
        <title>IMA Genome - F19 : A genome assembly and annotation guide to empower mycologists, including annotated draft genome sequences of Ceratocystis pirilliformis, Diaporthe australafricana, Fusarium ophioides, Paecilomyces lecythidis, and Sporothrix stenoceras.</title>
        <authorList>
            <person name="Aylward J."/>
            <person name="Wilson A.M."/>
            <person name="Visagie C.M."/>
            <person name="Spraker J."/>
            <person name="Barnes I."/>
            <person name="Buitendag C."/>
            <person name="Ceriani C."/>
            <person name="Del Mar Angel L."/>
            <person name="du Plessis D."/>
            <person name="Fuchs T."/>
            <person name="Gasser K."/>
            <person name="Kramer D."/>
            <person name="Li W."/>
            <person name="Munsamy K."/>
            <person name="Piso A."/>
            <person name="Price J.L."/>
            <person name="Sonnekus B."/>
            <person name="Thomas C."/>
            <person name="van der Nest A."/>
            <person name="van Dijk A."/>
            <person name="van Heerden A."/>
            <person name="van Vuuren N."/>
            <person name="Yilmaz N."/>
            <person name="Duong T.A."/>
            <person name="van der Merwe N.A."/>
            <person name="Wingfield M.J."/>
            <person name="Wingfield B.D."/>
        </authorList>
    </citation>
    <scope>NUCLEOTIDE SEQUENCE [LARGE SCALE GENOMIC DNA]</scope>
    <source>
        <strain evidence="5 6">CMW 18300</strain>
    </source>
</reference>
<keyword evidence="6" id="KW-1185">Reference proteome</keyword>
<gene>
    <name evidence="5" type="ORF">Daus18300_009281</name>
</gene>
<dbReference type="InterPro" id="IPR001077">
    <property type="entry name" value="COMT_C"/>
</dbReference>
<keyword evidence="3" id="KW-0949">S-adenosyl-L-methionine</keyword>
<comment type="caution">
    <text evidence="5">The sequence shown here is derived from an EMBL/GenBank/DDBJ whole genome shotgun (WGS) entry which is preliminary data.</text>
</comment>
<evidence type="ECO:0000313" key="6">
    <source>
        <dbReference type="Proteomes" id="UP001583177"/>
    </source>
</evidence>
<sequence>MASRLPSEEIFSLVDRINSVSKDLDASEAAKASKARRDFLVQCKKLVGALEEPDAQVWPRAFQVNVAVSIDIAATLGIWDKLRCQMAVTVSETVKDTGVDKTIIIRILRQLTAAGLISDIPDLEDHSYILTPLGKPYLDRNHLSFNRFILRDVLPTVRDAVEQKCFPSMKPSRQPHAMWFSLVDDPNRTADMVRGMRSLSSGSLAATAYPFGDELKNLGIKDDDVAIVDIAGGQGHIMEDIRKKYPGLKGRIVVQDLQPVLDAAPNGPPEGVEFMGHDMFKPQPITTAHVYYLRHIVHDWDDDSMTLILKQLVPILIERPATKLLLADLVLPTTDISMQEAVRDFTMFRIGGLERTEDQWRRLLARSGLKIKRIWRGTEPEACVECTLVGCNGDTSVGGQTTLS</sequence>
<dbReference type="PANTHER" id="PTHR43712:SF1">
    <property type="entry name" value="HYPOTHETICAL O-METHYLTRANSFERASE (EUROFUNG)-RELATED"/>
    <property type="match status" value="1"/>
</dbReference>
<dbReference type="Gene3D" id="1.10.10.10">
    <property type="entry name" value="Winged helix-like DNA-binding domain superfamily/Winged helix DNA-binding domain"/>
    <property type="match status" value="1"/>
</dbReference>
<keyword evidence="2" id="KW-0808">Transferase</keyword>
<dbReference type="InterPro" id="IPR029063">
    <property type="entry name" value="SAM-dependent_MTases_sf"/>
</dbReference>
<protein>
    <recommendedName>
        <fullName evidence="4">O-methyltransferase C-terminal domain-containing protein</fullName>
    </recommendedName>
</protein>
<dbReference type="InterPro" id="IPR036388">
    <property type="entry name" value="WH-like_DNA-bd_sf"/>
</dbReference>
<evidence type="ECO:0000256" key="3">
    <source>
        <dbReference type="ARBA" id="ARBA00022691"/>
    </source>
</evidence>
<dbReference type="SUPFAM" id="SSF53335">
    <property type="entry name" value="S-adenosyl-L-methionine-dependent methyltransferases"/>
    <property type="match status" value="1"/>
</dbReference>
<name>A0ABR3WEX8_9PEZI</name>
<evidence type="ECO:0000256" key="2">
    <source>
        <dbReference type="ARBA" id="ARBA00022679"/>
    </source>
</evidence>
<organism evidence="5 6">
    <name type="scientific">Diaporthe australafricana</name>
    <dbReference type="NCBI Taxonomy" id="127596"/>
    <lineage>
        <taxon>Eukaryota</taxon>
        <taxon>Fungi</taxon>
        <taxon>Dikarya</taxon>
        <taxon>Ascomycota</taxon>
        <taxon>Pezizomycotina</taxon>
        <taxon>Sordariomycetes</taxon>
        <taxon>Sordariomycetidae</taxon>
        <taxon>Diaporthales</taxon>
        <taxon>Diaporthaceae</taxon>
        <taxon>Diaporthe</taxon>
    </lineage>
</organism>
<proteinExistence type="predicted"/>
<dbReference type="SUPFAM" id="SSF46785">
    <property type="entry name" value="Winged helix' DNA-binding domain"/>
    <property type="match status" value="1"/>
</dbReference>
<dbReference type="EMBL" id="JAWRVE010000093">
    <property type="protein sequence ID" value="KAL1860368.1"/>
    <property type="molecule type" value="Genomic_DNA"/>
</dbReference>
<keyword evidence="1" id="KW-0489">Methyltransferase</keyword>
<dbReference type="Pfam" id="PF00891">
    <property type="entry name" value="Methyltransf_2"/>
    <property type="match status" value="1"/>
</dbReference>
<dbReference type="Proteomes" id="UP001583177">
    <property type="component" value="Unassembled WGS sequence"/>
</dbReference>
<dbReference type="PIRSF" id="PIRSF005739">
    <property type="entry name" value="O-mtase"/>
    <property type="match status" value="1"/>
</dbReference>
<accession>A0ABR3WEX8</accession>
<dbReference type="InterPro" id="IPR036390">
    <property type="entry name" value="WH_DNA-bd_sf"/>
</dbReference>
<feature type="domain" description="O-methyltransferase C-terminal" evidence="4">
    <location>
        <begin position="226"/>
        <end position="369"/>
    </location>
</feature>
<dbReference type="InterPro" id="IPR016461">
    <property type="entry name" value="COMT-like"/>
</dbReference>
<evidence type="ECO:0000313" key="5">
    <source>
        <dbReference type="EMBL" id="KAL1860368.1"/>
    </source>
</evidence>
<evidence type="ECO:0000256" key="1">
    <source>
        <dbReference type="ARBA" id="ARBA00022603"/>
    </source>
</evidence>
<dbReference type="Gene3D" id="3.40.50.150">
    <property type="entry name" value="Vaccinia Virus protein VP39"/>
    <property type="match status" value="1"/>
</dbReference>